<proteinExistence type="inferred from homology"/>
<dbReference type="WBParaSite" id="Hba_09491">
    <property type="protein sequence ID" value="Hba_09491"/>
    <property type="gene ID" value="Hba_09491"/>
</dbReference>
<organism evidence="2 3">
    <name type="scientific">Heterorhabditis bacteriophora</name>
    <name type="common">Entomopathogenic nematode worm</name>
    <dbReference type="NCBI Taxonomy" id="37862"/>
    <lineage>
        <taxon>Eukaryota</taxon>
        <taxon>Metazoa</taxon>
        <taxon>Ecdysozoa</taxon>
        <taxon>Nematoda</taxon>
        <taxon>Chromadorea</taxon>
        <taxon>Rhabditida</taxon>
        <taxon>Rhabditina</taxon>
        <taxon>Rhabditomorpha</taxon>
        <taxon>Strongyloidea</taxon>
        <taxon>Heterorhabditidae</taxon>
        <taxon>Heterorhabditis</taxon>
    </lineage>
</organism>
<dbReference type="Pfam" id="PF10152">
    <property type="entry name" value="CCDC53"/>
    <property type="match status" value="1"/>
</dbReference>
<dbReference type="GO" id="GO:0030041">
    <property type="term" value="P:actin filament polymerization"/>
    <property type="evidence" value="ECO:0007669"/>
    <property type="project" value="TreeGrafter"/>
</dbReference>
<keyword evidence="2" id="KW-1185">Reference proteome</keyword>
<dbReference type="PANTHER" id="PTHR13015:SF0">
    <property type="entry name" value="WASH COMPLEX SUBUNIT 3"/>
    <property type="match status" value="1"/>
</dbReference>
<dbReference type="PANTHER" id="PTHR13015">
    <property type="entry name" value="PROTEIN AD-016-RELATED"/>
    <property type="match status" value="1"/>
</dbReference>
<dbReference type="InterPro" id="IPR019309">
    <property type="entry name" value="WASHC3"/>
</dbReference>
<dbReference type="GO" id="GO:0071203">
    <property type="term" value="C:WASH complex"/>
    <property type="evidence" value="ECO:0007669"/>
    <property type="project" value="InterPro"/>
</dbReference>
<dbReference type="Proteomes" id="UP000095283">
    <property type="component" value="Unplaced"/>
</dbReference>
<evidence type="ECO:0000313" key="2">
    <source>
        <dbReference type="Proteomes" id="UP000095283"/>
    </source>
</evidence>
<sequence length="75" mass="8555">MDNQYNSIKQELVVDETIPTTSQSVLLVKDDPSLAKYFKMLKMGVVEQAVKLKMISEGVNPLLLELLYISTNKYF</sequence>
<dbReference type="GO" id="GO:0006887">
    <property type="term" value="P:exocytosis"/>
    <property type="evidence" value="ECO:0007669"/>
    <property type="project" value="TreeGrafter"/>
</dbReference>
<evidence type="ECO:0000256" key="1">
    <source>
        <dbReference type="ARBA" id="ARBA00006290"/>
    </source>
</evidence>
<name>A0A1I7WW98_HETBA</name>
<accession>A0A1I7WW98</accession>
<reference evidence="3" key="1">
    <citation type="submission" date="2016-11" db="UniProtKB">
        <authorList>
            <consortium name="WormBaseParasite"/>
        </authorList>
    </citation>
    <scope>IDENTIFICATION</scope>
</reference>
<comment type="similarity">
    <text evidence="1">Belongs to the CCDC53 family.</text>
</comment>
<dbReference type="AlphaFoldDB" id="A0A1I7WW98"/>
<evidence type="ECO:0000313" key="3">
    <source>
        <dbReference type="WBParaSite" id="Hba_09491"/>
    </source>
</evidence>
<protein>
    <submittedName>
        <fullName evidence="3">BTB domain-containing protein</fullName>
    </submittedName>
</protein>